<evidence type="ECO:0000259" key="6">
    <source>
        <dbReference type="PROSITE" id="PS51698"/>
    </source>
</evidence>
<keyword evidence="4 5" id="KW-0833">Ubl conjugation pathway</keyword>
<accession>A0AAV5F5C6</accession>
<evidence type="ECO:0000256" key="5">
    <source>
        <dbReference type="RuleBase" id="RU369093"/>
    </source>
</evidence>
<evidence type="ECO:0000256" key="2">
    <source>
        <dbReference type="ARBA" id="ARBA00004906"/>
    </source>
</evidence>
<sequence>MMTAIPSADAAADDIVAVDEQVEKALLGQLKGIIFKFRTFNVNVPIQTLYPSSSLSLYLNPSHAAQSSLNSSFTSSHPHQDTSKNPALLSVSKQAQELLLRLVRSTSCWVTTNLDDMALLARRARRAATKKAAAPRLGGDDGVEVELAIPAHFRCPISLDLMRDPVTAPTGITYDRASIEAWLDTGRATCPVTHAALRHEDLVPNHATRRVIQDWCVANRSRGVERIPTPKIPLTHVHAADLLFDLADAARRHRHGGSRSRCAELVARVRALARDSERNRRCLASVGTARVLAAAFESIASEVAGGGDESVFEGVLAALVCVMPLDDEEAARTLASPTALGPLVGIAEHGTLAGRVNAVLAIKEVISCDGAAALLVTDLNKAHEIVDALVKMIKSPICPQATKAAMVATYHLARFDERVASRVAAAGLVPVLVESLVDADKSASEKALAVLDAVLASGEGRAVARAHALAVPVLVKKMFRVSDMGTELVVSALWRLGCNDEEVDVEEEAVTRCRVEALRVGAFQKLLLLLQVGCRDATKEKATELLKMLNRYKKGSECVDAVDFRGLNRLSS</sequence>
<dbReference type="Gene3D" id="3.30.40.10">
    <property type="entry name" value="Zinc/RING finger domain, C3HC4 (zinc finger)"/>
    <property type="match status" value="1"/>
</dbReference>
<dbReference type="CDD" id="cd16664">
    <property type="entry name" value="RING-Ubox_PUB"/>
    <property type="match status" value="1"/>
</dbReference>
<dbReference type="Pfam" id="PF04564">
    <property type="entry name" value="U-box"/>
    <property type="match status" value="1"/>
</dbReference>
<dbReference type="Gene3D" id="1.25.10.10">
    <property type="entry name" value="Leucine-rich Repeat Variant"/>
    <property type="match status" value="1"/>
</dbReference>
<dbReference type="SUPFAM" id="SSF57850">
    <property type="entry name" value="RING/U-box"/>
    <property type="match status" value="1"/>
</dbReference>
<evidence type="ECO:0000313" key="7">
    <source>
        <dbReference type="EMBL" id="GJN30849.1"/>
    </source>
</evidence>
<dbReference type="InterPro" id="IPR003613">
    <property type="entry name" value="Ubox_domain"/>
</dbReference>
<name>A0AAV5F5C6_ELECO</name>
<dbReference type="EMBL" id="BQKI01000082">
    <property type="protein sequence ID" value="GJN30849.1"/>
    <property type="molecule type" value="Genomic_DNA"/>
</dbReference>
<dbReference type="PANTHER" id="PTHR22849">
    <property type="entry name" value="WDSAM1 PROTEIN"/>
    <property type="match status" value="1"/>
</dbReference>
<evidence type="ECO:0000256" key="1">
    <source>
        <dbReference type="ARBA" id="ARBA00000900"/>
    </source>
</evidence>
<comment type="pathway">
    <text evidence="2 5">Protein modification; protein ubiquitination.</text>
</comment>
<dbReference type="GO" id="GO:0061630">
    <property type="term" value="F:ubiquitin protein ligase activity"/>
    <property type="evidence" value="ECO:0007669"/>
    <property type="project" value="UniProtKB-UniRule"/>
</dbReference>
<keyword evidence="8" id="KW-1185">Reference proteome</keyword>
<evidence type="ECO:0000256" key="3">
    <source>
        <dbReference type="ARBA" id="ARBA00022679"/>
    </source>
</evidence>
<comment type="caution">
    <text evidence="7">The sequence shown here is derived from an EMBL/GenBank/DDBJ whole genome shotgun (WGS) entry which is preliminary data.</text>
</comment>
<dbReference type="InterPro" id="IPR045185">
    <property type="entry name" value="PUB22/23/24-like"/>
</dbReference>
<dbReference type="PROSITE" id="PS51698">
    <property type="entry name" value="U_BOX"/>
    <property type="match status" value="1"/>
</dbReference>
<reference evidence="7" key="2">
    <citation type="submission" date="2021-12" db="EMBL/GenBank/DDBJ databases">
        <title>Resequencing data analysis of finger millet.</title>
        <authorList>
            <person name="Hatakeyama M."/>
            <person name="Aluri S."/>
            <person name="Balachadran M.T."/>
            <person name="Sivarajan S.R."/>
            <person name="Poveda L."/>
            <person name="Shimizu-Inatsugi R."/>
            <person name="Schlapbach R."/>
            <person name="Sreeman S.M."/>
            <person name="Shimizu K.K."/>
        </authorList>
    </citation>
    <scope>NUCLEOTIDE SEQUENCE</scope>
</reference>
<dbReference type="InterPro" id="IPR011989">
    <property type="entry name" value="ARM-like"/>
</dbReference>
<protein>
    <recommendedName>
        <fullName evidence="5 6">U-box domain-containing protein</fullName>
        <ecNumber evidence="5">2.3.2.27</ecNumber>
    </recommendedName>
    <alternativeName>
        <fullName evidence="5">RING-type E3 ubiquitin transferase PUB</fullName>
    </alternativeName>
</protein>
<comment type="function">
    <text evidence="5">Functions as an E3 ubiquitin ligase.</text>
</comment>
<dbReference type="GO" id="GO:0016567">
    <property type="term" value="P:protein ubiquitination"/>
    <property type="evidence" value="ECO:0007669"/>
    <property type="project" value="UniProtKB-UniRule"/>
</dbReference>
<proteinExistence type="predicted"/>
<dbReference type="FunFam" id="3.30.40.10:FF:000442">
    <property type="entry name" value="RING-type E3 ubiquitin transferase"/>
    <property type="match status" value="1"/>
</dbReference>
<keyword evidence="3 5" id="KW-0808">Transferase</keyword>
<dbReference type="InterPro" id="IPR013083">
    <property type="entry name" value="Znf_RING/FYVE/PHD"/>
</dbReference>
<reference evidence="7" key="1">
    <citation type="journal article" date="2018" name="DNA Res.">
        <title>Multiple hybrid de novo genome assembly of finger millet, an orphan allotetraploid crop.</title>
        <authorList>
            <person name="Hatakeyama M."/>
            <person name="Aluri S."/>
            <person name="Balachadran M.T."/>
            <person name="Sivarajan S.R."/>
            <person name="Patrignani A."/>
            <person name="Gruter S."/>
            <person name="Poveda L."/>
            <person name="Shimizu-Inatsugi R."/>
            <person name="Baeten J."/>
            <person name="Francoijs K.J."/>
            <person name="Nataraja K.N."/>
            <person name="Reddy Y.A.N."/>
            <person name="Phadnis S."/>
            <person name="Ravikumar R.L."/>
            <person name="Schlapbach R."/>
            <person name="Sreeman S.M."/>
            <person name="Shimizu K.K."/>
        </authorList>
    </citation>
    <scope>NUCLEOTIDE SEQUENCE</scope>
</reference>
<dbReference type="EC" id="2.3.2.27" evidence="5"/>
<dbReference type="AlphaFoldDB" id="A0AAV5F5C6"/>
<dbReference type="PANTHER" id="PTHR22849:SF161">
    <property type="entry name" value="U-BOX DOMAIN-CONTAINING PROTEIN"/>
    <property type="match status" value="1"/>
</dbReference>
<dbReference type="InterPro" id="IPR058678">
    <property type="entry name" value="ARM_PUB"/>
</dbReference>
<feature type="domain" description="U-box" evidence="6">
    <location>
        <begin position="148"/>
        <end position="222"/>
    </location>
</feature>
<dbReference type="SUPFAM" id="SSF48371">
    <property type="entry name" value="ARM repeat"/>
    <property type="match status" value="1"/>
</dbReference>
<organism evidence="7 8">
    <name type="scientific">Eleusine coracana subsp. coracana</name>
    <dbReference type="NCBI Taxonomy" id="191504"/>
    <lineage>
        <taxon>Eukaryota</taxon>
        <taxon>Viridiplantae</taxon>
        <taxon>Streptophyta</taxon>
        <taxon>Embryophyta</taxon>
        <taxon>Tracheophyta</taxon>
        <taxon>Spermatophyta</taxon>
        <taxon>Magnoliopsida</taxon>
        <taxon>Liliopsida</taxon>
        <taxon>Poales</taxon>
        <taxon>Poaceae</taxon>
        <taxon>PACMAD clade</taxon>
        <taxon>Chloridoideae</taxon>
        <taxon>Cynodonteae</taxon>
        <taxon>Eleusininae</taxon>
        <taxon>Eleusine</taxon>
    </lineage>
</organism>
<dbReference type="Proteomes" id="UP001054889">
    <property type="component" value="Unassembled WGS sequence"/>
</dbReference>
<evidence type="ECO:0000256" key="4">
    <source>
        <dbReference type="ARBA" id="ARBA00022786"/>
    </source>
</evidence>
<dbReference type="SMART" id="SM00504">
    <property type="entry name" value="Ubox"/>
    <property type="match status" value="1"/>
</dbReference>
<comment type="catalytic activity">
    <reaction evidence="1 5">
        <text>S-ubiquitinyl-[E2 ubiquitin-conjugating enzyme]-L-cysteine + [acceptor protein]-L-lysine = [E2 ubiquitin-conjugating enzyme]-L-cysteine + N(6)-ubiquitinyl-[acceptor protein]-L-lysine.</text>
        <dbReference type="EC" id="2.3.2.27"/>
    </reaction>
</comment>
<dbReference type="InterPro" id="IPR045210">
    <property type="entry name" value="RING-Ubox_PUB"/>
</dbReference>
<dbReference type="InterPro" id="IPR016024">
    <property type="entry name" value="ARM-type_fold"/>
</dbReference>
<gene>
    <name evidence="7" type="primary">gb19187</name>
    <name evidence="7" type="ORF">PR202_gb19187</name>
</gene>
<evidence type="ECO:0000313" key="8">
    <source>
        <dbReference type="Proteomes" id="UP001054889"/>
    </source>
</evidence>
<dbReference type="Pfam" id="PF25598">
    <property type="entry name" value="ARM_PUB"/>
    <property type="match status" value="1"/>
</dbReference>